<dbReference type="SUPFAM" id="SSF103647">
    <property type="entry name" value="TSP type-3 repeat"/>
    <property type="match status" value="1"/>
</dbReference>
<feature type="signal peptide" evidence="2">
    <location>
        <begin position="1"/>
        <end position="27"/>
    </location>
</feature>
<dbReference type="SUPFAM" id="SSF103088">
    <property type="entry name" value="OmpA-like"/>
    <property type="match status" value="1"/>
</dbReference>
<keyword evidence="1" id="KW-0472">Membrane</keyword>
<dbReference type="PROSITE" id="PS51257">
    <property type="entry name" value="PROKAR_LIPOPROTEIN"/>
    <property type="match status" value="1"/>
</dbReference>
<dbReference type="HOGENOM" id="CLU_1304041_0_0_6"/>
<dbReference type="GO" id="GO:0005509">
    <property type="term" value="F:calcium ion binding"/>
    <property type="evidence" value="ECO:0007669"/>
    <property type="project" value="InterPro"/>
</dbReference>
<protein>
    <submittedName>
        <fullName evidence="4">OmpA/MotB domain protein</fullName>
    </submittedName>
</protein>
<dbReference type="Pfam" id="PF00691">
    <property type="entry name" value="OmpA"/>
    <property type="match status" value="1"/>
</dbReference>
<dbReference type="Gene3D" id="3.30.1330.60">
    <property type="entry name" value="OmpA-like domain"/>
    <property type="match status" value="1"/>
</dbReference>
<dbReference type="InterPro" id="IPR006665">
    <property type="entry name" value="OmpA-like"/>
</dbReference>
<name>A5WGW6_PSYWF</name>
<dbReference type="KEGG" id="prw:PsycPRwf_1967"/>
<accession>A5WGW6</accession>
<organism evidence="4">
    <name type="scientific">Psychrobacter sp. (strain PRwf-1)</name>
    <dbReference type="NCBI Taxonomy" id="349106"/>
    <lineage>
        <taxon>Bacteria</taxon>
        <taxon>Pseudomonadati</taxon>
        <taxon>Pseudomonadota</taxon>
        <taxon>Gammaproteobacteria</taxon>
        <taxon>Moraxellales</taxon>
        <taxon>Moraxellaceae</taxon>
        <taxon>Psychrobacter</taxon>
    </lineage>
</organism>
<dbReference type="AlphaFoldDB" id="A5WGW6"/>
<dbReference type="eggNOG" id="COG2885">
    <property type="taxonomic scope" value="Bacteria"/>
</dbReference>
<dbReference type="PROSITE" id="PS51123">
    <property type="entry name" value="OMPA_2"/>
    <property type="match status" value="1"/>
</dbReference>
<proteinExistence type="predicted"/>
<dbReference type="InterPro" id="IPR028974">
    <property type="entry name" value="TSP_type-3_rpt"/>
</dbReference>
<dbReference type="CDD" id="cd07185">
    <property type="entry name" value="OmpA_C-like"/>
    <property type="match status" value="1"/>
</dbReference>
<dbReference type="STRING" id="349106.PsycPRwf_1967"/>
<dbReference type="EMBL" id="CP000713">
    <property type="protein sequence ID" value="ABQ94907.1"/>
    <property type="molecule type" value="Genomic_DNA"/>
</dbReference>
<gene>
    <name evidence="4" type="ordered locus">PsycPRwf_1967</name>
</gene>
<dbReference type="GO" id="GO:0016020">
    <property type="term" value="C:membrane"/>
    <property type="evidence" value="ECO:0007669"/>
    <property type="project" value="UniProtKB-UniRule"/>
</dbReference>
<keyword evidence="2" id="KW-0732">Signal</keyword>
<dbReference type="InterPro" id="IPR036737">
    <property type="entry name" value="OmpA-like_sf"/>
</dbReference>
<feature type="chain" id="PRO_5002689377" evidence="2">
    <location>
        <begin position="28"/>
        <end position="213"/>
    </location>
</feature>
<sequence precursor="true">MKFSSLISVAILNISLLSLLGCQTVLTSTDSPKQIVTTAIEASQLDSDEDGVPDINDECPNTPQNMVVDPNGCPASLLPKEGSVRAEFRAFYDTNSSEIKSKYREELDRWAKKMDEYPDAYMLIEAHISEPEARLEENASHQTLALSRVEGIKNYLIQKHNIDPNRIRTYTYSAERPIAPNDDAEGIKLNQRVYAVIDNADYFINDILKIEND</sequence>
<reference evidence="4" key="1">
    <citation type="submission" date="2007-05" db="EMBL/GenBank/DDBJ databases">
        <title>Complete sequence of chromosome of Psychrobacter sp. PRwf-1.</title>
        <authorList>
            <consortium name="US DOE Joint Genome Institute"/>
            <person name="Copeland A."/>
            <person name="Lucas S."/>
            <person name="Lapidus A."/>
            <person name="Barry K."/>
            <person name="Detter J.C."/>
            <person name="Glavina del Rio T."/>
            <person name="Hammon N."/>
            <person name="Israni S."/>
            <person name="Dalin E."/>
            <person name="Tice H."/>
            <person name="Pitluck S."/>
            <person name="Chain P."/>
            <person name="Malfatti S."/>
            <person name="Shin M."/>
            <person name="Vergez L."/>
            <person name="Schmutz J."/>
            <person name="Larimer F."/>
            <person name="Land M."/>
            <person name="Hauser L."/>
            <person name="Kyrpides N."/>
            <person name="Kim E."/>
            <person name="Tiedje J."/>
            <person name="Richardson P."/>
        </authorList>
    </citation>
    <scope>NUCLEOTIDE SEQUENCE [LARGE SCALE GENOMIC DNA]</scope>
    <source>
        <strain evidence="4">PRwf-1</strain>
    </source>
</reference>
<evidence type="ECO:0000259" key="3">
    <source>
        <dbReference type="PROSITE" id="PS51123"/>
    </source>
</evidence>
<feature type="domain" description="OmpA-like" evidence="3">
    <location>
        <begin position="79"/>
        <end position="201"/>
    </location>
</feature>
<evidence type="ECO:0000256" key="1">
    <source>
        <dbReference type="PROSITE-ProRule" id="PRU00473"/>
    </source>
</evidence>
<evidence type="ECO:0000256" key="2">
    <source>
        <dbReference type="SAM" id="SignalP"/>
    </source>
</evidence>
<evidence type="ECO:0000313" key="4">
    <source>
        <dbReference type="EMBL" id="ABQ94907.1"/>
    </source>
</evidence>